<keyword evidence="1" id="KW-0472">Membrane</keyword>
<proteinExistence type="predicted"/>
<gene>
    <name evidence="2" type="ORF">FLAG1_09741</name>
</gene>
<evidence type="ECO:0000313" key="2">
    <source>
        <dbReference type="EMBL" id="KPA37451.1"/>
    </source>
</evidence>
<protein>
    <submittedName>
        <fullName evidence="2">Uncharacterized protein</fullName>
    </submittedName>
</protein>
<dbReference type="Proteomes" id="UP000037904">
    <property type="component" value="Unassembled WGS sequence"/>
</dbReference>
<sequence length="123" mass="14113">MGCIPYSIFHKAPYGVWSMDRKPEKDHDAYRLKLCNLRHQLEHKQGSQPLDKEGLRRLKSEIAQTEKLLRIMDDSVNRLSIKPGAPMRLRMKQAMRESGQTAAMVLGLVLNAAYFVVKFSLDV</sequence>
<comment type="caution">
    <text evidence="2">The sequence shown here is derived from an EMBL/GenBank/DDBJ whole genome shotgun (WGS) entry which is preliminary data.</text>
</comment>
<keyword evidence="3" id="KW-1185">Reference proteome</keyword>
<reference evidence="2 3" key="1">
    <citation type="submission" date="2015-04" db="EMBL/GenBank/DDBJ databases">
        <title>The draft genome sequence of Fusarium langsethiae, a T-2/HT-2 mycotoxin producer.</title>
        <authorList>
            <person name="Lysoe E."/>
            <person name="Divon H.H."/>
            <person name="Terzi V."/>
            <person name="Orru L."/>
            <person name="Lamontanara A."/>
            <person name="Kolseth A.-K."/>
            <person name="Frandsen R.J."/>
            <person name="Nielsen K."/>
            <person name="Thrane U."/>
        </authorList>
    </citation>
    <scope>NUCLEOTIDE SEQUENCE [LARGE SCALE GENOMIC DNA]</scope>
    <source>
        <strain evidence="2 3">Fl201059</strain>
    </source>
</reference>
<organism evidence="2 3">
    <name type="scientific">Fusarium langsethiae</name>
    <dbReference type="NCBI Taxonomy" id="179993"/>
    <lineage>
        <taxon>Eukaryota</taxon>
        <taxon>Fungi</taxon>
        <taxon>Dikarya</taxon>
        <taxon>Ascomycota</taxon>
        <taxon>Pezizomycotina</taxon>
        <taxon>Sordariomycetes</taxon>
        <taxon>Hypocreomycetidae</taxon>
        <taxon>Hypocreales</taxon>
        <taxon>Nectriaceae</taxon>
        <taxon>Fusarium</taxon>
    </lineage>
</organism>
<evidence type="ECO:0000313" key="3">
    <source>
        <dbReference type="Proteomes" id="UP000037904"/>
    </source>
</evidence>
<accession>A0A0N0DBZ4</accession>
<name>A0A0N0DBZ4_FUSLA</name>
<dbReference type="EMBL" id="JXCE01000413">
    <property type="protein sequence ID" value="KPA37451.1"/>
    <property type="molecule type" value="Genomic_DNA"/>
</dbReference>
<feature type="transmembrane region" description="Helical" evidence="1">
    <location>
        <begin position="98"/>
        <end position="117"/>
    </location>
</feature>
<keyword evidence="1" id="KW-0812">Transmembrane</keyword>
<dbReference type="AlphaFoldDB" id="A0A0N0DBZ4"/>
<keyword evidence="1" id="KW-1133">Transmembrane helix</keyword>
<evidence type="ECO:0000256" key="1">
    <source>
        <dbReference type="SAM" id="Phobius"/>
    </source>
</evidence>